<evidence type="ECO:0000313" key="3">
    <source>
        <dbReference type="Proteomes" id="UP000010482"/>
    </source>
</evidence>
<keyword evidence="1" id="KW-0472">Membrane</keyword>
<keyword evidence="1" id="KW-0812">Transmembrane</keyword>
<protein>
    <submittedName>
        <fullName evidence="2">Uncharacterized protein</fullName>
    </submittedName>
</protein>
<dbReference type="Proteomes" id="UP000010482">
    <property type="component" value="Chromosome"/>
</dbReference>
<dbReference type="KEGG" id="dsl:Dacsa_2995"/>
<dbReference type="HOGENOM" id="CLU_3396114_0_0_3"/>
<organism evidence="2 3">
    <name type="scientific">Dactylococcopsis salina (strain PCC 8305)</name>
    <name type="common">Myxobactron salinum</name>
    <dbReference type="NCBI Taxonomy" id="13035"/>
    <lineage>
        <taxon>Bacteria</taxon>
        <taxon>Bacillati</taxon>
        <taxon>Cyanobacteriota</taxon>
        <taxon>Cyanophyceae</taxon>
        <taxon>Nodosilineales</taxon>
        <taxon>Cymatolegaceae</taxon>
        <taxon>Dactylococcopsis</taxon>
    </lineage>
</organism>
<evidence type="ECO:0000313" key="2">
    <source>
        <dbReference type="EMBL" id="AFZ51535.1"/>
    </source>
</evidence>
<sequence>MSQVLSKLNGKIAFIAGSAIVGFSMIGIVIA</sequence>
<reference evidence="2" key="1">
    <citation type="submission" date="2012-04" db="EMBL/GenBank/DDBJ databases">
        <title>Finished genome of Dactylococcopsis salina PCC 8305.</title>
        <authorList>
            <consortium name="US DOE Joint Genome Institute"/>
            <person name="Gugger M."/>
            <person name="Coursin T."/>
            <person name="Rippka R."/>
            <person name="Tandeau De Marsac N."/>
            <person name="Huntemann M."/>
            <person name="Wei C.-L."/>
            <person name="Han J."/>
            <person name="Detter J.C."/>
            <person name="Han C."/>
            <person name="Tapia R."/>
            <person name="Daligault H."/>
            <person name="Chen A."/>
            <person name="Krypides N."/>
            <person name="Mavromatis K."/>
            <person name="Markowitz V."/>
            <person name="Szeto E."/>
            <person name="Ivanova N."/>
            <person name="Ovchinnikova G."/>
            <person name="Pagani I."/>
            <person name="Pati A."/>
            <person name="Goodwin L."/>
            <person name="Peters L."/>
            <person name="Pitluck S."/>
            <person name="Woyke T."/>
            <person name="Kerfeld C."/>
        </authorList>
    </citation>
    <scope>NUCLEOTIDE SEQUENCE [LARGE SCALE GENOMIC DNA]</scope>
    <source>
        <strain evidence="2">PCC 8305</strain>
    </source>
</reference>
<name>K9YYY4_DACS8</name>
<proteinExistence type="predicted"/>
<accession>K9YYY4</accession>
<dbReference type="AlphaFoldDB" id="K9YYY4"/>
<keyword evidence="3" id="KW-1185">Reference proteome</keyword>
<gene>
    <name evidence="2" type="ORF">Dacsa_2995</name>
</gene>
<evidence type="ECO:0000256" key="1">
    <source>
        <dbReference type="SAM" id="Phobius"/>
    </source>
</evidence>
<dbReference type="EMBL" id="CP003944">
    <property type="protein sequence ID" value="AFZ51535.1"/>
    <property type="molecule type" value="Genomic_DNA"/>
</dbReference>
<feature type="transmembrane region" description="Helical" evidence="1">
    <location>
        <begin position="12"/>
        <end position="30"/>
    </location>
</feature>
<keyword evidence="1" id="KW-1133">Transmembrane helix</keyword>